<evidence type="ECO:0000313" key="1">
    <source>
        <dbReference type="EMBL" id="CAI9115074.1"/>
    </source>
</evidence>
<gene>
    <name evidence="1" type="ORF">OLC1_LOCUS21664</name>
</gene>
<proteinExistence type="predicted"/>
<dbReference type="Proteomes" id="UP001161247">
    <property type="component" value="Chromosome 8"/>
</dbReference>
<dbReference type="EMBL" id="OX459125">
    <property type="protein sequence ID" value="CAI9115074.1"/>
    <property type="molecule type" value="Genomic_DNA"/>
</dbReference>
<organism evidence="1 2">
    <name type="scientific">Oldenlandia corymbosa var. corymbosa</name>
    <dbReference type="NCBI Taxonomy" id="529605"/>
    <lineage>
        <taxon>Eukaryota</taxon>
        <taxon>Viridiplantae</taxon>
        <taxon>Streptophyta</taxon>
        <taxon>Embryophyta</taxon>
        <taxon>Tracheophyta</taxon>
        <taxon>Spermatophyta</taxon>
        <taxon>Magnoliopsida</taxon>
        <taxon>eudicotyledons</taxon>
        <taxon>Gunneridae</taxon>
        <taxon>Pentapetalae</taxon>
        <taxon>asterids</taxon>
        <taxon>lamiids</taxon>
        <taxon>Gentianales</taxon>
        <taxon>Rubiaceae</taxon>
        <taxon>Rubioideae</taxon>
        <taxon>Spermacoceae</taxon>
        <taxon>Hedyotis-Oldenlandia complex</taxon>
        <taxon>Oldenlandia</taxon>
    </lineage>
</organism>
<keyword evidence="2" id="KW-1185">Reference proteome</keyword>
<evidence type="ECO:0000313" key="2">
    <source>
        <dbReference type="Proteomes" id="UP001161247"/>
    </source>
</evidence>
<name>A0AAV1E4E3_OLDCO</name>
<protein>
    <submittedName>
        <fullName evidence="1">OLC1v1015908C1</fullName>
    </submittedName>
</protein>
<sequence length="129" mass="15211">MRSQDFTKRQSTSSVCTTSKQLSISDIPKNWRIQRRETQLISQVSAIILQRQTKYWASLLKTTLQFSSLSPFQFLQNLYNTKASPRISPELYNWARKNLHFEPDLKSQCKLTHLLYGPGLPKHTRRIKW</sequence>
<dbReference type="AlphaFoldDB" id="A0AAV1E4E3"/>
<accession>A0AAV1E4E3</accession>
<reference evidence="1" key="1">
    <citation type="submission" date="2023-03" db="EMBL/GenBank/DDBJ databases">
        <authorList>
            <person name="Julca I."/>
        </authorList>
    </citation>
    <scope>NUCLEOTIDE SEQUENCE</scope>
</reference>